<keyword evidence="10" id="KW-1185">Reference proteome</keyword>
<evidence type="ECO:0000256" key="6">
    <source>
        <dbReference type="SAM" id="MobiDB-lite"/>
    </source>
</evidence>
<evidence type="ECO:0000313" key="10">
    <source>
        <dbReference type="Proteomes" id="UP000630718"/>
    </source>
</evidence>
<keyword evidence="4 7" id="KW-1133">Transmembrane helix</keyword>
<feature type="compositionally biased region" description="Low complexity" evidence="6">
    <location>
        <begin position="425"/>
        <end position="444"/>
    </location>
</feature>
<dbReference type="InterPro" id="IPR020846">
    <property type="entry name" value="MFS_dom"/>
</dbReference>
<evidence type="ECO:0000313" key="9">
    <source>
        <dbReference type="EMBL" id="GHF24395.1"/>
    </source>
</evidence>
<dbReference type="InterPro" id="IPR011701">
    <property type="entry name" value="MFS"/>
</dbReference>
<dbReference type="GO" id="GO:0005886">
    <property type="term" value="C:plasma membrane"/>
    <property type="evidence" value="ECO:0007669"/>
    <property type="project" value="UniProtKB-SubCell"/>
</dbReference>
<reference evidence="9" key="2">
    <citation type="submission" date="2020-09" db="EMBL/GenBank/DDBJ databases">
        <authorList>
            <person name="Sun Q."/>
            <person name="Ohkuma M."/>
        </authorList>
    </citation>
    <scope>NUCLEOTIDE SEQUENCE</scope>
    <source>
        <strain evidence="9">JCM 4477</strain>
    </source>
</reference>
<feature type="transmembrane region" description="Helical" evidence="7">
    <location>
        <begin position="113"/>
        <end position="135"/>
    </location>
</feature>
<dbReference type="Pfam" id="PF07690">
    <property type="entry name" value="MFS_1"/>
    <property type="match status" value="1"/>
</dbReference>
<feature type="transmembrane region" description="Helical" evidence="7">
    <location>
        <begin position="175"/>
        <end position="194"/>
    </location>
</feature>
<feature type="transmembrane region" description="Helical" evidence="7">
    <location>
        <begin position="375"/>
        <end position="393"/>
    </location>
</feature>
<keyword evidence="3 7" id="KW-0812">Transmembrane</keyword>
<reference evidence="9" key="1">
    <citation type="journal article" date="2014" name="Int. J. Syst. Evol. Microbiol.">
        <title>Complete genome sequence of Corynebacterium casei LMG S-19264T (=DSM 44701T), isolated from a smear-ripened cheese.</title>
        <authorList>
            <consortium name="US DOE Joint Genome Institute (JGI-PGF)"/>
            <person name="Walter F."/>
            <person name="Albersmeier A."/>
            <person name="Kalinowski J."/>
            <person name="Ruckert C."/>
        </authorList>
    </citation>
    <scope>NUCLEOTIDE SEQUENCE</scope>
    <source>
        <strain evidence="9">JCM 4477</strain>
    </source>
</reference>
<dbReference type="AlphaFoldDB" id="A0A919AUI0"/>
<evidence type="ECO:0000259" key="8">
    <source>
        <dbReference type="PROSITE" id="PS50850"/>
    </source>
</evidence>
<dbReference type="PANTHER" id="PTHR43124:SF3">
    <property type="entry name" value="CHLORAMPHENICOL EFFLUX PUMP RV0191"/>
    <property type="match status" value="1"/>
</dbReference>
<accession>A0A919AUI0</accession>
<evidence type="ECO:0000256" key="4">
    <source>
        <dbReference type="ARBA" id="ARBA00022989"/>
    </source>
</evidence>
<comment type="subcellular location">
    <subcellularLocation>
        <location evidence="1">Cell membrane</location>
        <topology evidence="1">Multi-pass membrane protein</topology>
    </subcellularLocation>
</comment>
<dbReference type="InterPro" id="IPR036259">
    <property type="entry name" value="MFS_trans_sf"/>
</dbReference>
<dbReference type="PANTHER" id="PTHR43124">
    <property type="entry name" value="PURINE EFFLUX PUMP PBUE"/>
    <property type="match status" value="1"/>
</dbReference>
<organism evidence="9 10">
    <name type="scientific">Streptomyces fumanus</name>
    <dbReference type="NCBI Taxonomy" id="67302"/>
    <lineage>
        <taxon>Bacteria</taxon>
        <taxon>Bacillati</taxon>
        <taxon>Actinomycetota</taxon>
        <taxon>Actinomycetes</taxon>
        <taxon>Kitasatosporales</taxon>
        <taxon>Streptomycetaceae</taxon>
        <taxon>Streptomyces</taxon>
    </lineage>
</organism>
<feature type="transmembrane region" description="Helical" evidence="7">
    <location>
        <begin position="53"/>
        <end position="73"/>
    </location>
</feature>
<dbReference type="RefSeq" id="WP_190207365.1">
    <property type="nucleotide sequence ID" value="NZ_BNBI01000014.1"/>
</dbReference>
<keyword evidence="2" id="KW-1003">Cell membrane</keyword>
<comment type="caution">
    <text evidence="9">The sequence shown here is derived from an EMBL/GenBank/DDBJ whole genome shotgun (WGS) entry which is preliminary data.</text>
</comment>
<feature type="region of interest" description="Disordered" evidence="6">
    <location>
        <begin position="398"/>
        <end position="461"/>
    </location>
</feature>
<name>A0A919AUI0_9ACTN</name>
<dbReference type="SUPFAM" id="SSF103473">
    <property type="entry name" value="MFS general substrate transporter"/>
    <property type="match status" value="1"/>
</dbReference>
<feature type="transmembrane region" description="Helical" evidence="7">
    <location>
        <begin position="310"/>
        <end position="330"/>
    </location>
</feature>
<feature type="transmembrane region" description="Helical" evidence="7">
    <location>
        <begin position="222"/>
        <end position="241"/>
    </location>
</feature>
<proteinExistence type="predicted"/>
<dbReference type="PROSITE" id="PS50850">
    <property type="entry name" value="MFS"/>
    <property type="match status" value="1"/>
</dbReference>
<feature type="transmembrane region" description="Helical" evidence="7">
    <location>
        <begin position="282"/>
        <end position="304"/>
    </location>
</feature>
<dbReference type="Proteomes" id="UP000630718">
    <property type="component" value="Unassembled WGS sequence"/>
</dbReference>
<dbReference type="CDD" id="cd17324">
    <property type="entry name" value="MFS_NepI_like"/>
    <property type="match status" value="1"/>
</dbReference>
<feature type="transmembrane region" description="Helical" evidence="7">
    <location>
        <begin position="147"/>
        <end position="169"/>
    </location>
</feature>
<feature type="transmembrane region" description="Helical" evidence="7">
    <location>
        <begin position="20"/>
        <end position="41"/>
    </location>
</feature>
<evidence type="ECO:0000256" key="5">
    <source>
        <dbReference type="ARBA" id="ARBA00023136"/>
    </source>
</evidence>
<dbReference type="Gene3D" id="1.20.1250.20">
    <property type="entry name" value="MFS general substrate transporter like domains"/>
    <property type="match status" value="1"/>
</dbReference>
<dbReference type="GO" id="GO:0022857">
    <property type="term" value="F:transmembrane transporter activity"/>
    <property type="evidence" value="ECO:0007669"/>
    <property type="project" value="InterPro"/>
</dbReference>
<evidence type="ECO:0000256" key="3">
    <source>
        <dbReference type="ARBA" id="ARBA00022692"/>
    </source>
</evidence>
<feature type="domain" description="Major facilitator superfamily (MFS) profile" evidence="8">
    <location>
        <begin position="19"/>
        <end position="396"/>
    </location>
</feature>
<feature type="transmembrane region" description="Helical" evidence="7">
    <location>
        <begin position="342"/>
        <end position="363"/>
    </location>
</feature>
<keyword evidence="5 7" id="KW-0472">Membrane</keyword>
<dbReference type="EMBL" id="BNBI01000014">
    <property type="protein sequence ID" value="GHF24395.1"/>
    <property type="molecule type" value="Genomic_DNA"/>
</dbReference>
<feature type="transmembrane region" description="Helical" evidence="7">
    <location>
        <begin position="85"/>
        <end position="107"/>
    </location>
</feature>
<evidence type="ECO:0000256" key="7">
    <source>
        <dbReference type="SAM" id="Phobius"/>
    </source>
</evidence>
<feature type="transmembrane region" description="Helical" evidence="7">
    <location>
        <begin position="256"/>
        <end position="275"/>
    </location>
</feature>
<evidence type="ECO:0000256" key="2">
    <source>
        <dbReference type="ARBA" id="ARBA00022475"/>
    </source>
</evidence>
<dbReference type="InterPro" id="IPR050189">
    <property type="entry name" value="MFS_Efflux_Transporters"/>
</dbReference>
<gene>
    <name evidence="9" type="ORF">GCM10018772_57640</name>
</gene>
<evidence type="ECO:0000256" key="1">
    <source>
        <dbReference type="ARBA" id="ARBA00004651"/>
    </source>
</evidence>
<sequence>MQTSDNPTPTRSERGTNWALAVLTLCSFTLGTGEIMIAGLLPDIASDADVSLSTAGLLVSSFAMTVVLGGPVLALTTGRARRRRLLIALMACYAVGNVLSALAPSFLPLAAGRIIAALAHSALMPLFFGIAADIVPPERRGSAVARVSLGFSLAMIAGLPIGAALGQWLSWRATFWAVALLTLAVTAVPVAALAPDTPGISEEDDRGRLGELRVLGDRRVQIVTGVTALAAAASFTAYTYVTPLLTDSVGFDESTVTVLLLLFGIGGTVGNLVGGRLTDRSVLGAVSVSVAALGVSLLLLGATASLKVPAVVFLFLFGAAYYAVIPAVNTRLLNVASQQARTLALTVQSSAFNLGTAFGGWLGGRVIAAGAGLRWLPVVGAIVAAVALVLAVGEQAGERRRTSTATPEPAPQSQAPAPQSPAPAPRSSASAHQSPADAPESPASARKEGGGAHPAAETVSQ</sequence>
<protein>
    <submittedName>
        <fullName evidence="9">MFS transporter</fullName>
    </submittedName>
</protein>